<evidence type="ECO:0000313" key="3">
    <source>
        <dbReference type="Proteomes" id="UP000309673"/>
    </source>
</evidence>
<reference evidence="2 3" key="1">
    <citation type="submission" date="2019-04" db="EMBL/GenBank/DDBJ databases">
        <title>Cohnella sp. nov., isolated from soil.</title>
        <authorList>
            <person name="Kim W."/>
        </authorList>
    </citation>
    <scope>NUCLEOTIDE SEQUENCE [LARGE SCALE GENOMIC DNA]</scope>
    <source>
        <strain evidence="2 3">CAU 1483</strain>
    </source>
</reference>
<evidence type="ECO:0000259" key="1">
    <source>
        <dbReference type="Pfam" id="PF00248"/>
    </source>
</evidence>
<dbReference type="Pfam" id="PF00248">
    <property type="entry name" value="Aldo_ket_red"/>
    <property type="match status" value="1"/>
</dbReference>
<dbReference type="PANTHER" id="PTHR43312">
    <property type="entry name" value="D-THREO-ALDOSE 1-DEHYDROGENASE"/>
    <property type="match status" value="1"/>
</dbReference>
<name>A0A4U0FDD8_9BACL</name>
<organism evidence="2 3">
    <name type="scientific">Cohnella pontilimi</name>
    <dbReference type="NCBI Taxonomy" id="2564100"/>
    <lineage>
        <taxon>Bacteria</taxon>
        <taxon>Bacillati</taxon>
        <taxon>Bacillota</taxon>
        <taxon>Bacilli</taxon>
        <taxon>Bacillales</taxon>
        <taxon>Paenibacillaceae</taxon>
        <taxon>Cohnella</taxon>
    </lineage>
</organism>
<dbReference type="EMBL" id="SUPK01000003">
    <property type="protein sequence ID" value="TJY42936.1"/>
    <property type="molecule type" value="Genomic_DNA"/>
</dbReference>
<accession>A0A4U0FDD8</accession>
<sequence length="288" mass="32251">MERRKLGRIDQESTVVIYGAASLSNVTQEQVDESIQYALDVGINHFDTAASYGDAELRMGPWMPKIRKDIFLATKTGERQKEPAMRQIEQSLIRLQTDQVDLIQLHAVTSYEELDAVTAKGGALEAAIWAKEQGMVKHIGITGHGHIAPAVHLEALRRFPFETVLTPLNFILYQNPDYRRIFDELVAETARQNSGLMVIKAVAKGEWAEGTEKKYATWYEPFDEQSLTDRCVSFVLSQPGITGFASAGDIRLLPGIVEAANRYRKLNQEEQEKLMAIAGEYGSPFGQF</sequence>
<proteinExistence type="predicted"/>
<evidence type="ECO:0000313" key="2">
    <source>
        <dbReference type="EMBL" id="TJY42936.1"/>
    </source>
</evidence>
<feature type="domain" description="NADP-dependent oxidoreductase" evidence="1">
    <location>
        <begin position="16"/>
        <end position="277"/>
    </location>
</feature>
<dbReference type="PANTHER" id="PTHR43312:SF1">
    <property type="entry name" value="NADP-DEPENDENT OXIDOREDUCTASE DOMAIN-CONTAINING PROTEIN"/>
    <property type="match status" value="1"/>
</dbReference>
<dbReference type="Gene3D" id="3.20.20.100">
    <property type="entry name" value="NADP-dependent oxidoreductase domain"/>
    <property type="match status" value="1"/>
</dbReference>
<dbReference type="InterPro" id="IPR053135">
    <property type="entry name" value="AKR2_Oxidoreductase"/>
</dbReference>
<dbReference type="OrthoDB" id="9773828at2"/>
<dbReference type="InterPro" id="IPR036812">
    <property type="entry name" value="NAD(P)_OxRdtase_dom_sf"/>
</dbReference>
<dbReference type="SUPFAM" id="SSF51430">
    <property type="entry name" value="NAD(P)-linked oxidoreductase"/>
    <property type="match status" value="1"/>
</dbReference>
<dbReference type="InterPro" id="IPR023210">
    <property type="entry name" value="NADP_OxRdtase_dom"/>
</dbReference>
<keyword evidence="3" id="KW-1185">Reference proteome</keyword>
<dbReference type="CDD" id="cd19100">
    <property type="entry name" value="AKR_unchar"/>
    <property type="match status" value="1"/>
</dbReference>
<dbReference type="AlphaFoldDB" id="A0A4U0FDD8"/>
<dbReference type="Proteomes" id="UP000309673">
    <property type="component" value="Unassembled WGS sequence"/>
</dbReference>
<gene>
    <name evidence="2" type="ORF">E5161_07350</name>
</gene>
<protein>
    <submittedName>
        <fullName evidence="2">Aldo/keto reductase</fullName>
    </submittedName>
</protein>
<comment type="caution">
    <text evidence="2">The sequence shown here is derived from an EMBL/GenBank/DDBJ whole genome shotgun (WGS) entry which is preliminary data.</text>
</comment>